<proteinExistence type="predicted"/>
<name>A0ACC0M7R8_RHOML</name>
<evidence type="ECO:0000313" key="2">
    <source>
        <dbReference type="Proteomes" id="UP001062846"/>
    </source>
</evidence>
<gene>
    <name evidence="1" type="ORF">RHMOL_Rhmol10G0272300</name>
</gene>
<organism evidence="1 2">
    <name type="scientific">Rhododendron molle</name>
    <name type="common">Chinese azalea</name>
    <name type="synonym">Azalea mollis</name>
    <dbReference type="NCBI Taxonomy" id="49168"/>
    <lineage>
        <taxon>Eukaryota</taxon>
        <taxon>Viridiplantae</taxon>
        <taxon>Streptophyta</taxon>
        <taxon>Embryophyta</taxon>
        <taxon>Tracheophyta</taxon>
        <taxon>Spermatophyta</taxon>
        <taxon>Magnoliopsida</taxon>
        <taxon>eudicotyledons</taxon>
        <taxon>Gunneridae</taxon>
        <taxon>Pentapetalae</taxon>
        <taxon>asterids</taxon>
        <taxon>Ericales</taxon>
        <taxon>Ericaceae</taxon>
        <taxon>Ericoideae</taxon>
        <taxon>Rhodoreae</taxon>
        <taxon>Rhododendron</taxon>
    </lineage>
</organism>
<protein>
    <submittedName>
        <fullName evidence="1">Uncharacterized protein</fullName>
    </submittedName>
</protein>
<accession>A0ACC0M7R8</accession>
<reference evidence="1" key="1">
    <citation type="submission" date="2022-02" db="EMBL/GenBank/DDBJ databases">
        <title>Plant Genome Project.</title>
        <authorList>
            <person name="Zhang R.-G."/>
        </authorList>
    </citation>
    <scope>NUCLEOTIDE SEQUENCE</scope>
    <source>
        <strain evidence="1">AT1</strain>
    </source>
</reference>
<comment type="caution">
    <text evidence="1">The sequence shown here is derived from an EMBL/GenBank/DDBJ whole genome shotgun (WGS) entry which is preliminary data.</text>
</comment>
<dbReference type="Proteomes" id="UP001062846">
    <property type="component" value="Chromosome 10"/>
</dbReference>
<keyword evidence="2" id="KW-1185">Reference proteome</keyword>
<sequence length="222" mass="23491">MGFSSLNRENKIENKENKNGNMGEVEVVDSISSECSSGVSSVGSLESDSMEDEVTSSASSPNSPPPPPPSASNSSGQIASTSPLHDMSSLMQQLPIKRGLSKYFQGKSQSFTSLTNVRSLEDLAKPENPYNKKLKSCKSYGGLLSAHNHHTSSSSSHHLPRANSSSRLITKKASNSRGSCYSLGAKRTPSFVGNNRAPIPSAPPHGSTGTLCSFSSQNPLFV</sequence>
<evidence type="ECO:0000313" key="1">
    <source>
        <dbReference type="EMBL" id="KAI8536634.1"/>
    </source>
</evidence>
<dbReference type="EMBL" id="CM046397">
    <property type="protein sequence ID" value="KAI8536634.1"/>
    <property type="molecule type" value="Genomic_DNA"/>
</dbReference>